<organism evidence="2 3">
    <name type="scientific">Rhodococcus globerulus</name>
    <dbReference type="NCBI Taxonomy" id="33008"/>
    <lineage>
        <taxon>Bacteria</taxon>
        <taxon>Bacillati</taxon>
        <taxon>Actinomycetota</taxon>
        <taxon>Actinomycetes</taxon>
        <taxon>Mycobacteriales</taxon>
        <taxon>Nocardiaceae</taxon>
        <taxon>Rhodococcus</taxon>
    </lineage>
</organism>
<dbReference type="EMBL" id="JAWLKB010000002">
    <property type="protein sequence ID" value="MDV6266173.1"/>
    <property type="molecule type" value="Genomic_DNA"/>
</dbReference>
<name>A0ABU4BPL1_RHOGO</name>
<reference evidence="2 3" key="1">
    <citation type="submission" date="2023-10" db="EMBL/GenBank/DDBJ databases">
        <title>Development of a sustainable strategy for remediation of hydrocarbon-contaminated territories based on the waste exchange concept.</title>
        <authorList>
            <person name="Krivoruchko A."/>
        </authorList>
    </citation>
    <scope>NUCLEOTIDE SEQUENCE [LARGE SCALE GENOMIC DNA]</scope>
    <source>
        <strain evidence="2 3">IEGM 1203</strain>
    </source>
</reference>
<dbReference type="RefSeq" id="WP_187328617.1">
    <property type="nucleotide sequence ID" value="NZ_JAWLKB010000002.1"/>
</dbReference>
<comment type="caution">
    <text evidence="2">The sequence shown here is derived from an EMBL/GenBank/DDBJ whole genome shotgun (WGS) entry which is preliminary data.</text>
</comment>
<evidence type="ECO:0000313" key="2">
    <source>
        <dbReference type="EMBL" id="MDV6266173.1"/>
    </source>
</evidence>
<protein>
    <submittedName>
        <fullName evidence="2">Uncharacterized protein</fullName>
    </submittedName>
</protein>
<sequence length="57" mass="6400">MSDEQSAEKKSVDKEALARIFGDVFPETTSDERDPQGSSRSSDDEWLRRQVPPHHGG</sequence>
<feature type="region of interest" description="Disordered" evidence="1">
    <location>
        <begin position="1"/>
        <end position="57"/>
    </location>
</feature>
<dbReference type="Proteomes" id="UP001185927">
    <property type="component" value="Unassembled WGS sequence"/>
</dbReference>
<keyword evidence="3" id="KW-1185">Reference proteome</keyword>
<feature type="compositionally biased region" description="Basic and acidic residues" evidence="1">
    <location>
        <begin position="1"/>
        <end position="17"/>
    </location>
</feature>
<evidence type="ECO:0000256" key="1">
    <source>
        <dbReference type="SAM" id="MobiDB-lite"/>
    </source>
</evidence>
<proteinExistence type="predicted"/>
<evidence type="ECO:0000313" key="3">
    <source>
        <dbReference type="Proteomes" id="UP001185927"/>
    </source>
</evidence>
<feature type="compositionally biased region" description="Basic and acidic residues" evidence="1">
    <location>
        <begin position="30"/>
        <end position="48"/>
    </location>
</feature>
<accession>A0ABU4BPL1</accession>
<gene>
    <name evidence="2" type="ORF">R3Q16_06120</name>
</gene>